<accession>A0A328DWU3</accession>
<dbReference type="InterPro" id="IPR012337">
    <property type="entry name" value="RNaseH-like_sf"/>
</dbReference>
<dbReference type="Gene3D" id="3.30.420.10">
    <property type="entry name" value="Ribonuclease H-like superfamily/Ribonuclease H"/>
    <property type="match status" value="1"/>
</dbReference>
<dbReference type="SUPFAM" id="SSF53098">
    <property type="entry name" value="Ribonuclease H-like"/>
    <property type="match status" value="1"/>
</dbReference>
<dbReference type="GO" id="GO:0005737">
    <property type="term" value="C:cytoplasm"/>
    <property type="evidence" value="ECO:0007669"/>
    <property type="project" value="TreeGrafter"/>
</dbReference>
<dbReference type="GO" id="GO:0003676">
    <property type="term" value="F:nucleic acid binding"/>
    <property type="evidence" value="ECO:0007669"/>
    <property type="project" value="InterPro"/>
</dbReference>
<evidence type="ECO:0000256" key="1">
    <source>
        <dbReference type="ARBA" id="ARBA00022722"/>
    </source>
</evidence>
<dbReference type="EMBL" id="NQVE01000097">
    <property type="protein sequence ID" value="RAL48651.1"/>
    <property type="molecule type" value="Genomic_DNA"/>
</dbReference>
<keyword evidence="2" id="KW-0378">Hydrolase</keyword>
<name>A0A328DWU3_9ASTE</name>
<dbReference type="AlphaFoldDB" id="A0A328DWU3"/>
<dbReference type="GO" id="GO:0008408">
    <property type="term" value="F:3'-5' exonuclease activity"/>
    <property type="evidence" value="ECO:0007669"/>
    <property type="project" value="TreeGrafter"/>
</dbReference>
<sequence length="230" mass="26414">MLSSNLERKKTEEQRGINSQIIITEEEGSASRFRTHTVDFFSAEISVTVTKNPSVVRKWISTTLYLRNRRHQFGRLVVGVGVQWNPSNGNDPPADTLQLCVGSRCLIFQLCHARTIPLILRRFLRDESNTFVRIWNAADAKKLYMEHELEIHGLLDLRRYVATEEGASLLRSPVETIVSECLGFDGVRLDNEISVSDWDDRYLSLAQVRQATVKAYVAFQIGKKERAWRF</sequence>
<dbReference type="InterPro" id="IPR036397">
    <property type="entry name" value="RNaseH_sf"/>
</dbReference>
<proteinExistence type="predicted"/>
<keyword evidence="4" id="KW-1185">Reference proteome</keyword>
<dbReference type="PANTHER" id="PTHR13620">
    <property type="entry name" value="3-5 EXONUCLEASE"/>
    <property type="match status" value="1"/>
</dbReference>
<dbReference type="InterPro" id="IPR051132">
    <property type="entry name" value="3-5_Exonuclease_domain"/>
</dbReference>
<keyword evidence="1" id="KW-0540">Nuclease</keyword>
<dbReference type="Proteomes" id="UP000249390">
    <property type="component" value="Unassembled WGS sequence"/>
</dbReference>
<protein>
    <recommendedName>
        <fullName evidence="5">3'-5' exonuclease domain-containing protein</fullName>
    </recommendedName>
</protein>
<dbReference type="GO" id="GO:0005634">
    <property type="term" value="C:nucleus"/>
    <property type="evidence" value="ECO:0007669"/>
    <property type="project" value="TreeGrafter"/>
</dbReference>
<evidence type="ECO:0000256" key="2">
    <source>
        <dbReference type="ARBA" id="ARBA00022801"/>
    </source>
</evidence>
<gene>
    <name evidence="3" type="ORF">DM860_000971</name>
</gene>
<dbReference type="CDD" id="cd06141">
    <property type="entry name" value="WRN_exo"/>
    <property type="match status" value="1"/>
</dbReference>
<comment type="caution">
    <text evidence="3">The sequence shown here is derived from an EMBL/GenBank/DDBJ whole genome shotgun (WGS) entry which is preliminary data.</text>
</comment>
<evidence type="ECO:0000313" key="4">
    <source>
        <dbReference type="Proteomes" id="UP000249390"/>
    </source>
</evidence>
<organism evidence="3 4">
    <name type="scientific">Cuscuta australis</name>
    <dbReference type="NCBI Taxonomy" id="267555"/>
    <lineage>
        <taxon>Eukaryota</taxon>
        <taxon>Viridiplantae</taxon>
        <taxon>Streptophyta</taxon>
        <taxon>Embryophyta</taxon>
        <taxon>Tracheophyta</taxon>
        <taxon>Spermatophyta</taxon>
        <taxon>Magnoliopsida</taxon>
        <taxon>eudicotyledons</taxon>
        <taxon>Gunneridae</taxon>
        <taxon>Pentapetalae</taxon>
        <taxon>asterids</taxon>
        <taxon>lamiids</taxon>
        <taxon>Solanales</taxon>
        <taxon>Convolvulaceae</taxon>
        <taxon>Cuscuteae</taxon>
        <taxon>Cuscuta</taxon>
        <taxon>Cuscuta subgen. Grammica</taxon>
        <taxon>Cuscuta sect. Cleistogrammica</taxon>
    </lineage>
</organism>
<reference evidence="3 4" key="1">
    <citation type="submission" date="2018-06" db="EMBL/GenBank/DDBJ databases">
        <title>The Genome of Cuscuta australis (Dodder) Provides Insight into the Evolution of Plant Parasitism.</title>
        <authorList>
            <person name="Liu H."/>
        </authorList>
    </citation>
    <scope>NUCLEOTIDE SEQUENCE [LARGE SCALE GENOMIC DNA]</scope>
    <source>
        <strain evidence="4">cv. Yunnan</strain>
        <tissue evidence="3">Vines</tissue>
    </source>
</reference>
<evidence type="ECO:0000313" key="3">
    <source>
        <dbReference type="EMBL" id="RAL48651.1"/>
    </source>
</evidence>
<dbReference type="PANTHER" id="PTHR13620:SF59">
    <property type="entry name" value="POLYNUCLEOTIDYL TRANSFERASE, RIBONUCLEASE H-LIKE SUPERFAMILY PROTEIN"/>
    <property type="match status" value="1"/>
</dbReference>
<evidence type="ECO:0008006" key="5">
    <source>
        <dbReference type="Google" id="ProtNLM"/>
    </source>
</evidence>